<gene>
    <name evidence="3" type="ORF">Mco01_64950</name>
</gene>
<dbReference type="InterPro" id="IPR057055">
    <property type="entry name" value="wHTH-PRTase_assoc"/>
</dbReference>
<dbReference type="Pfam" id="PF24409">
    <property type="entry name" value="wHTH-PRTase_assc"/>
    <property type="match status" value="1"/>
</dbReference>
<dbReference type="EMBL" id="BOOC01000040">
    <property type="protein sequence ID" value="GIH43495.1"/>
    <property type="molecule type" value="Genomic_DNA"/>
</dbReference>
<proteinExistence type="predicted"/>
<name>A0ABQ4G8V9_9ACTN</name>
<feature type="domain" description="PRTase associated wHTH" evidence="2">
    <location>
        <begin position="269"/>
        <end position="350"/>
    </location>
</feature>
<dbReference type="Proteomes" id="UP000603904">
    <property type="component" value="Unassembled WGS sequence"/>
</dbReference>
<accession>A0ABQ4G8V9</accession>
<feature type="domain" description="PRTase-CE" evidence="1">
    <location>
        <begin position="69"/>
        <end position="216"/>
    </location>
</feature>
<evidence type="ECO:0000313" key="3">
    <source>
        <dbReference type="EMBL" id="GIH43495.1"/>
    </source>
</evidence>
<comment type="caution">
    <text evidence="3">The sequence shown here is derived from an EMBL/GenBank/DDBJ whole genome shotgun (WGS) entry which is preliminary data.</text>
</comment>
<organism evidence="3 4">
    <name type="scientific">Microbispora corallina</name>
    <dbReference type="NCBI Taxonomy" id="83302"/>
    <lineage>
        <taxon>Bacteria</taxon>
        <taxon>Bacillati</taxon>
        <taxon>Actinomycetota</taxon>
        <taxon>Actinomycetes</taxon>
        <taxon>Streptosporangiales</taxon>
        <taxon>Streptosporangiaceae</taxon>
        <taxon>Microbispora</taxon>
    </lineage>
</organism>
<dbReference type="InterPro" id="IPR056920">
    <property type="entry name" value="PRTase-CE"/>
</dbReference>
<evidence type="ECO:0000259" key="2">
    <source>
        <dbReference type="Pfam" id="PF24409"/>
    </source>
</evidence>
<keyword evidence="4" id="KW-1185">Reference proteome</keyword>
<sequence>MDLGPVALYPVRPAPIRTESDVTNEHVEPAIDQSIAPGAGSELIIANIITELTKTLGASNALMANPNLETMRSYKYRNVILLDDYSGTGRSVLSYLDRWMSNRTIRSWHSYGWLKFNLVTYAWSPRAARALHGHPLLKDVPHAVAYGFDFDSAPWSEKERARVRKLCIDYAINKNMALGYKRSEGTLAMVHTVPNNLPHILFNGKRWDGKRWQGFFPSGYRRLSPEQQTEIAGYEPLPPNFEVLASTVGGARLAQGKIADLPRMQPLTLVMLALRDGVRNADRLYQQLALSSFEVTRLLQVALRLGFIDEQLHLTDRGHAELRHAQTRPRRVNLELQGSDEPYYPGSLRGVSGI</sequence>
<evidence type="ECO:0000313" key="4">
    <source>
        <dbReference type="Proteomes" id="UP000603904"/>
    </source>
</evidence>
<reference evidence="3 4" key="1">
    <citation type="submission" date="2021-01" db="EMBL/GenBank/DDBJ databases">
        <title>Whole genome shotgun sequence of Microbispora corallina NBRC 16416.</title>
        <authorList>
            <person name="Komaki H."/>
            <person name="Tamura T."/>
        </authorList>
    </citation>
    <scope>NUCLEOTIDE SEQUENCE [LARGE SCALE GENOMIC DNA]</scope>
    <source>
        <strain evidence="3 4">NBRC 16416</strain>
    </source>
</reference>
<dbReference type="Pfam" id="PF24390">
    <property type="entry name" value="PRTase-CE"/>
    <property type="match status" value="1"/>
</dbReference>
<evidence type="ECO:0000259" key="1">
    <source>
        <dbReference type="Pfam" id="PF24390"/>
    </source>
</evidence>
<protein>
    <submittedName>
        <fullName evidence="3">Uncharacterized protein</fullName>
    </submittedName>
</protein>